<gene>
    <name evidence="1" type="ORF">P857_1132</name>
</gene>
<dbReference type="EMBL" id="AXCJ01000001">
    <property type="protein sequence ID" value="ETO91951.1"/>
    <property type="molecule type" value="Genomic_DNA"/>
</dbReference>
<protein>
    <submittedName>
        <fullName evidence="1">Uncharacterized protein</fullName>
    </submittedName>
</protein>
<keyword evidence="2" id="KW-1185">Reference proteome</keyword>
<reference evidence="1 2" key="1">
    <citation type="journal article" date="2013" name="PLoS ONE">
        <title>Bacterial endosymbiosis in a chordate host: long-term co-evolution and conservation of secondary metabolism.</title>
        <authorList>
            <person name="Kwan J.C."/>
            <person name="Schmidt E.W."/>
        </authorList>
    </citation>
    <scope>NUCLEOTIDE SEQUENCE [LARGE SCALE GENOMIC DNA]</scope>
    <source>
        <strain evidence="2">L6</strain>
    </source>
</reference>
<comment type="caution">
    <text evidence="1">The sequence shown here is derived from an EMBL/GenBank/DDBJ whole genome shotgun (WGS) entry which is preliminary data.</text>
</comment>
<organism evidence="1 2">
    <name type="scientific">Candidatus Xenolissoclinum pacificiensis L6</name>
    <dbReference type="NCBI Taxonomy" id="1401685"/>
    <lineage>
        <taxon>Bacteria</taxon>
        <taxon>Pseudomonadati</taxon>
        <taxon>Pseudomonadota</taxon>
        <taxon>Alphaproteobacteria</taxon>
        <taxon>Rickettsiales</taxon>
        <taxon>Anaplasmataceae</taxon>
        <taxon>Candidatus Xenolissoclinum</taxon>
    </lineage>
</organism>
<dbReference type="Proteomes" id="UP000018951">
    <property type="component" value="Unassembled WGS sequence"/>
</dbReference>
<evidence type="ECO:0000313" key="1">
    <source>
        <dbReference type="EMBL" id="ETO91951.1"/>
    </source>
</evidence>
<dbReference type="AlphaFoldDB" id="W2V0K5"/>
<accession>W2V0K5</accession>
<name>W2V0K5_9RICK</name>
<evidence type="ECO:0000313" key="2">
    <source>
        <dbReference type="Proteomes" id="UP000018951"/>
    </source>
</evidence>
<proteinExistence type="predicted"/>
<sequence length="42" mass="4920">MLTDGFMFEKAKNIATSTQKRTRNNDRIFLEEIFWSINPGTP</sequence>